<feature type="region of interest" description="Disordered" evidence="1">
    <location>
        <begin position="1"/>
        <end position="44"/>
    </location>
</feature>
<gene>
    <name evidence="2" type="ORF">TL16_g01250</name>
</gene>
<name>A0A9W7DQK5_9STRA</name>
<comment type="caution">
    <text evidence="2">The sequence shown here is derived from an EMBL/GenBank/DDBJ whole genome shotgun (WGS) entry which is preliminary data.</text>
</comment>
<accession>A0A9W7DQK5</accession>
<organism evidence="2 3">
    <name type="scientific">Triparma laevis f. inornata</name>
    <dbReference type="NCBI Taxonomy" id="1714386"/>
    <lineage>
        <taxon>Eukaryota</taxon>
        <taxon>Sar</taxon>
        <taxon>Stramenopiles</taxon>
        <taxon>Ochrophyta</taxon>
        <taxon>Bolidophyceae</taxon>
        <taxon>Parmales</taxon>
        <taxon>Triparmaceae</taxon>
        <taxon>Triparma</taxon>
    </lineage>
</organism>
<sequence>MKTHIARAENFMKTASKKSRTRGIAAAGSTGPANSTGSAKPHPIRVFPADNYNRGGNCIAAAGSTGLANPHPIRFS</sequence>
<evidence type="ECO:0000313" key="3">
    <source>
        <dbReference type="Proteomes" id="UP001162640"/>
    </source>
</evidence>
<dbReference type="EMBL" id="BLQM01000027">
    <property type="protein sequence ID" value="GMH52534.1"/>
    <property type="molecule type" value="Genomic_DNA"/>
</dbReference>
<dbReference type="Proteomes" id="UP001162640">
    <property type="component" value="Unassembled WGS sequence"/>
</dbReference>
<protein>
    <submittedName>
        <fullName evidence="2">Uncharacterized protein</fullName>
    </submittedName>
</protein>
<dbReference type="AlphaFoldDB" id="A0A9W7DQK5"/>
<reference evidence="3" key="1">
    <citation type="journal article" date="2023" name="Commun. Biol.">
        <title>Genome analysis of Parmales, the sister group of diatoms, reveals the evolutionary specialization of diatoms from phago-mixotrophs to photoautotrophs.</title>
        <authorList>
            <person name="Ban H."/>
            <person name="Sato S."/>
            <person name="Yoshikawa S."/>
            <person name="Yamada K."/>
            <person name="Nakamura Y."/>
            <person name="Ichinomiya M."/>
            <person name="Sato N."/>
            <person name="Blanc-Mathieu R."/>
            <person name="Endo H."/>
            <person name="Kuwata A."/>
            <person name="Ogata H."/>
        </authorList>
    </citation>
    <scope>NUCLEOTIDE SEQUENCE [LARGE SCALE GENOMIC DNA]</scope>
</reference>
<proteinExistence type="predicted"/>
<evidence type="ECO:0000313" key="2">
    <source>
        <dbReference type="EMBL" id="GMH52534.1"/>
    </source>
</evidence>
<evidence type="ECO:0000256" key="1">
    <source>
        <dbReference type="SAM" id="MobiDB-lite"/>
    </source>
</evidence>